<evidence type="ECO:0000313" key="15">
    <source>
        <dbReference type="EMBL" id="MEQ6887359.1"/>
    </source>
</evidence>
<evidence type="ECO:0000313" key="16">
    <source>
        <dbReference type="Proteomes" id="UP001472978"/>
    </source>
</evidence>
<keyword evidence="10" id="KW-1133">Transmembrane helix</keyword>
<dbReference type="Gene3D" id="3.30.565.10">
    <property type="entry name" value="Histidine kinase-like ATPase, C-terminal domain"/>
    <property type="match status" value="1"/>
</dbReference>
<dbReference type="PRINTS" id="PR00344">
    <property type="entry name" value="BCTRLSENSOR"/>
</dbReference>
<accession>A0ABV1N0U8</accession>
<name>A0ABV1N0U8_9GAMM</name>
<evidence type="ECO:0000256" key="5">
    <source>
        <dbReference type="ARBA" id="ARBA00022679"/>
    </source>
</evidence>
<dbReference type="Pfam" id="PF08521">
    <property type="entry name" value="2CSK_N"/>
    <property type="match status" value="1"/>
</dbReference>
<comment type="catalytic activity">
    <reaction evidence="1">
        <text>ATP + protein L-histidine = ADP + protein N-phospho-L-histidine.</text>
        <dbReference type="EC" id="2.7.13.3"/>
    </reaction>
</comment>
<keyword evidence="12" id="KW-0472">Membrane</keyword>
<dbReference type="RefSeq" id="WP_349756893.1">
    <property type="nucleotide sequence ID" value="NZ_JBEGCI010000001.1"/>
</dbReference>
<evidence type="ECO:0000256" key="1">
    <source>
        <dbReference type="ARBA" id="ARBA00000085"/>
    </source>
</evidence>
<reference evidence="15 16" key="1">
    <citation type="submission" date="2024-05" db="EMBL/GenBank/DDBJ databases">
        <title>Halomonas sp. CS7 16S ribosomal RNA gene Genome sequencing and assembly.</title>
        <authorList>
            <person name="Yook S."/>
        </authorList>
    </citation>
    <scope>NUCLEOTIDE SEQUENCE [LARGE SCALE GENOMIC DNA]</scope>
    <source>
        <strain evidence="15 16">CS7</strain>
    </source>
</reference>
<evidence type="ECO:0000256" key="11">
    <source>
        <dbReference type="ARBA" id="ARBA00023012"/>
    </source>
</evidence>
<keyword evidence="9 15" id="KW-0067">ATP-binding</keyword>
<dbReference type="CDD" id="cd00082">
    <property type="entry name" value="HisKA"/>
    <property type="match status" value="1"/>
</dbReference>
<evidence type="ECO:0000256" key="4">
    <source>
        <dbReference type="ARBA" id="ARBA00022553"/>
    </source>
</evidence>
<evidence type="ECO:0000259" key="13">
    <source>
        <dbReference type="PROSITE" id="PS50109"/>
    </source>
</evidence>
<gene>
    <name evidence="15" type="ORF">ABE957_01525</name>
</gene>
<dbReference type="InterPro" id="IPR003594">
    <property type="entry name" value="HATPase_dom"/>
</dbReference>
<comment type="caution">
    <text evidence="15">The sequence shown here is derived from an EMBL/GenBank/DDBJ whole genome shotgun (WGS) entry which is preliminary data.</text>
</comment>
<keyword evidence="6" id="KW-0812">Transmembrane</keyword>
<dbReference type="CDD" id="cd00075">
    <property type="entry name" value="HATPase"/>
    <property type="match status" value="1"/>
</dbReference>
<dbReference type="InterPro" id="IPR013727">
    <property type="entry name" value="2CSK_N"/>
</dbReference>
<organism evidence="15 16">
    <name type="scientific">Halomonas pelophila</name>
    <dbReference type="NCBI Taxonomy" id="3151122"/>
    <lineage>
        <taxon>Bacteria</taxon>
        <taxon>Pseudomonadati</taxon>
        <taxon>Pseudomonadota</taxon>
        <taxon>Gammaproteobacteria</taxon>
        <taxon>Oceanospirillales</taxon>
        <taxon>Halomonadaceae</taxon>
        <taxon>Halomonas</taxon>
    </lineage>
</organism>
<proteinExistence type="predicted"/>
<feature type="domain" description="Histidine kinase" evidence="13">
    <location>
        <begin position="246"/>
        <end position="459"/>
    </location>
</feature>
<evidence type="ECO:0000259" key="14">
    <source>
        <dbReference type="PROSITE" id="PS50885"/>
    </source>
</evidence>
<evidence type="ECO:0000256" key="12">
    <source>
        <dbReference type="ARBA" id="ARBA00023136"/>
    </source>
</evidence>
<feature type="domain" description="HAMP" evidence="14">
    <location>
        <begin position="186"/>
        <end position="238"/>
    </location>
</feature>
<dbReference type="InterPro" id="IPR036890">
    <property type="entry name" value="HATPase_C_sf"/>
</dbReference>
<dbReference type="PROSITE" id="PS50109">
    <property type="entry name" value="HIS_KIN"/>
    <property type="match status" value="1"/>
</dbReference>
<dbReference type="InterPro" id="IPR003661">
    <property type="entry name" value="HisK_dim/P_dom"/>
</dbReference>
<dbReference type="SUPFAM" id="SSF47384">
    <property type="entry name" value="Homodimeric domain of signal transducing histidine kinase"/>
    <property type="match status" value="1"/>
</dbReference>
<dbReference type="SMART" id="SM00387">
    <property type="entry name" value="HATPase_c"/>
    <property type="match status" value="1"/>
</dbReference>
<evidence type="ECO:0000256" key="8">
    <source>
        <dbReference type="ARBA" id="ARBA00022777"/>
    </source>
</evidence>
<keyword evidence="11" id="KW-0902">Two-component regulatory system</keyword>
<dbReference type="SUPFAM" id="SSF55874">
    <property type="entry name" value="ATPase domain of HSP90 chaperone/DNA topoisomerase II/histidine kinase"/>
    <property type="match status" value="1"/>
</dbReference>
<dbReference type="InterPro" id="IPR004358">
    <property type="entry name" value="Sig_transdc_His_kin-like_C"/>
</dbReference>
<keyword evidence="7" id="KW-0547">Nucleotide-binding</keyword>
<dbReference type="InterPro" id="IPR005467">
    <property type="entry name" value="His_kinase_dom"/>
</dbReference>
<keyword evidence="16" id="KW-1185">Reference proteome</keyword>
<keyword evidence="4" id="KW-0597">Phosphoprotein</keyword>
<evidence type="ECO:0000256" key="7">
    <source>
        <dbReference type="ARBA" id="ARBA00022741"/>
    </source>
</evidence>
<dbReference type="GO" id="GO:0005524">
    <property type="term" value="F:ATP binding"/>
    <property type="evidence" value="ECO:0007669"/>
    <property type="project" value="UniProtKB-KW"/>
</dbReference>
<dbReference type="InterPro" id="IPR003660">
    <property type="entry name" value="HAMP_dom"/>
</dbReference>
<dbReference type="Gene3D" id="1.10.287.130">
    <property type="match status" value="1"/>
</dbReference>
<evidence type="ECO:0000256" key="10">
    <source>
        <dbReference type="ARBA" id="ARBA00022989"/>
    </source>
</evidence>
<keyword evidence="5" id="KW-0808">Transferase</keyword>
<dbReference type="EC" id="2.7.13.3" evidence="3"/>
<protein>
    <recommendedName>
        <fullName evidence="3">histidine kinase</fullName>
        <ecNumber evidence="3">2.7.13.3</ecNumber>
    </recommendedName>
</protein>
<evidence type="ECO:0000256" key="6">
    <source>
        <dbReference type="ARBA" id="ARBA00022692"/>
    </source>
</evidence>
<dbReference type="Proteomes" id="UP001472978">
    <property type="component" value="Unassembled WGS sequence"/>
</dbReference>
<dbReference type="PANTHER" id="PTHR45436">
    <property type="entry name" value="SENSOR HISTIDINE KINASE YKOH"/>
    <property type="match status" value="1"/>
</dbReference>
<dbReference type="InterPro" id="IPR036097">
    <property type="entry name" value="HisK_dim/P_sf"/>
</dbReference>
<dbReference type="InterPro" id="IPR050428">
    <property type="entry name" value="TCS_sensor_his_kinase"/>
</dbReference>
<evidence type="ECO:0000256" key="3">
    <source>
        <dbReference type="ARBA" id="ARBA00012438"/>
    </source>
</evidence>
<dbReference type="Pfam" id="PF00512">
    <property type="entry name" value="HisKA"/>
    <property type="match status" value="1"/>
</dbReference>
<dbReference type="PANTHER" id="PTHR45436:SF14">
    <property type="entry name" value="SENSOR PROTEIN QSEC"/>
    <property type="match status" value="1"/>
</dbReference>
<dbReference type="PROSITE" id="PS50885">
    <property type="entry name" value="HAMP"/>
    <property type="match status" value="1"/>
</dbReference>
<evidence type="ECO:0000256" key="2">
    <source>
        <dbReference type="ARBA" id="ARBA00004141"/>
    </source>
</evidence>
<keyword evidence="8" id="KW-0418">Kinase</keyword>
<evidence type="ECO:0000256" key="9">
    <source>
        <dbReference type="ARBA" id="ARBA00022840"/>
    </source>
</evidence>
<dbReference type="Pfam" id="PF02518">
    <property type="entry name" value="HATPase_c"/>
    <property type="match status" value="1"/>
</dbReference>
<dbReference type="EMBL" id="JBEGCI010000001">
    <property type="protein sequence ID" value="MEQ6887359.1"/>
    <property type="molecule type" value="Genomic_DNA"/>
</dbReference>
<dbReference type="SMART" id="SM00388">
    <property type="entry name" value="HisKA"/>
    <property type="match status" value="1"/>
</dbReference>
<comment type="subcellular location">
    <subcellularLocation>
        <location evidence="2">Membrane</location>
        <topology evidence="2">Multi-pass membrane protein</topology>
    </subcellularLocation>
</comment>
<sequence>MTSIRRRTLGVVLLVFGLSMLVIGLTSYRDAAHEVEELFDARLAQNARLLEGLVGAPLPEDQRQALLDSIGTALQRGDEAQGAVVRHPYESKLIFQAWHDETLLLRSAEAPEAPLTPLRNGFGNARLDDYEWRVFALDAPGSPRRVLVAEREDVRGELVTAIALRTLMPDLLGLPVLSLLLWWAIGWGLRPLSQLAAQIRSRDPQNLQPLVMQRLPRELETIAGALNRLLKRIRALRAREQRFIADAAHELRTPLAVLDLHAQNALAADDPEDRREALDQLRGGVARVTRMVSQLLTLARLEPEQEGDGQGREIALLPEVREALAKLMPLAVEGRQELQLEAEETADWRLEVEPGTVDTLLQNLVGNALQHSPAGALIRILLTAGQDAVTITVEDQGPGIPAQQRQQVLARFHRGGPGAGAGLGLSIVDRLLQRHHGRLRLGDAPGGGLSVMVTLPRTPRAADAVPSRDGHLPLSGR</sequence>